<evidence type="ECO:0000313" key="8">
    <source>
        <dbReference type="Proteomes" id="UP000284657"/>
    </source>
</evidence>
<comment type="caution">
    <text evidence="6">The sequence shown here is derived from an EMBL/GenBank/DDBJ whole genome shotgun (WGS) entry which is preliminary data.</text>
</comment>
<dbReference type="SUPFAM" id="SSF81606">
    <property type="entry name" value="PP2C-like"/>
    <property type="match status" value="1"/>
</dbReference>
<feature type="transmembrane region" description="Helical" evidence="3">
    <location>
        <begin position="410"/>
        <end position="435"/>
    </location>
</feature>
<dbReference type="InterPro" id="IPR001932">
    <property type="entry name" value="PPM-type_phosphatase-like_dom"/>
</dbReference>
<comment type="cofactor">
    <cofactor evidence="1">
        <name>Mn(2+)</name>
        <dbReference type="ChEBI" id="CHEBI:29035"/>
    </cofactor>
</comment>
<organism evidence="6 7">
    <name type="scientific">Phytophthora kernoviae</name>
    <dbReference type="NCBI Taxonomy" id="325452"/>
    <lineage>
        <taxon>Eukaryota</taxon>
        <taxon>Sar</taxon>
        <taxon>Stramenopiles</taxon>
        <taxon>Oomycota</taxon>
        <taxon>Peronosporomycetes</taxon>
        <taxon>Peronosporales</taxon>
        <taxon>Peronosporaceae</taxon>
        <taxon>Phytophthora</taxon>
    </lineage>
</organism>
<dbReference type="AlphaFoldDB" id="A0A3F2RGR9"/>
<evidence type="ECO:0000313" key="5">
    <source>
        <dbReference type="EMBL" id="RLN48330.1"/>
    </source>
</evidence>
<keyword evidence="1" id="KW-0464">Manganese</keyword>
<dbReference type="InterPro" id="IPR039123">
    <property type="entry name" value="PPTC7"/>
</dbReference>
<dbReference type="SMART" id="SM00332">
    <property type="entry name" value="PP2Cc"/>
    <property type="match status" value="1"/>
</dbReference>
<feature type="compositionally biased region" description="Polar residues" evidence="2">
    <location>
        <begin position="13"/>
        <end position="32"/>
    </location>
</feature>
<keyword evidence="1" id="KW-0904">Protein phosphatase</keyword>
<protein>
    <recommendedName>
        <fullName evidence="1">Protein phosphatase</fullName>
        <ecNumber evidence="1">3.1.3.16</ecNumber>
    </recommendedName>
</protein>
<dbReference type="GO" id="GO:0046872">
    <property type="term" value="F:metal ion binding"/>
    <property type="evidence" value="ECO:0007669"/>
    <property type="project" value="UniProtKB-UniRule"/>
</dbReference>
<name>A0A3F2RGR9_9STRA</name>
<dbReference type="EMBL" id="MBAD02002323">
    <property type="protein sequence ID" value="RLN48330.1"/>
    <property type="molecule type" value="Genomic_DNA"/>
</dbReference>
<sequence>MPQRRSFHFGARDSSQSFSTAAGKPTSSDGSSRVASAASFFLDAKAACKGKRCALGKDNSGIGANPATCGEDSFFLTPDVVGVADGVGGWNENGVDPGKISRSLMRNAAAFVRQQTAKNESATTMQVLTHGYNQAVLDDEVEAGSTTACIVRLKQSPEGKPLLEYSNLGDSGFVVIRDGEIIFRSKFQYYGRAPYQLAKIPLRFKQYGAIENHPNDADSGEIDVQDGDLVVLATDGVWDNFAPDLQEAAPHFPPVLSWRRYWSGELASFVGVIEENPDKAAENIVLASLRHNLKPDDITVVVAKDQPMARHQPNTTAEASSAPGIPPARLMSTPPNSAPQRRRARPGSARQSTKHSAFHNLLAAHPRRRTFSGTSGEFNDMLTLENSTAKSVEVFRGEAKGILHGIFFMLLLRFFLALVVAVGALGITAVLILMIKEPDSSLMSYLLFY</sequence>
<accession>A0A3F2RGR9</accession>
<keyword evidence="1" id="KW-0479">Metal-binding</keyword>
<keyword evidence="1" id="KW-0460">Magnesium</keyword>
<dbReference type="EC" id="3.1.3.16" evidence="1"/>
<comment type="similarity">
    <text evidence="1">Belongs to the PP2C family.</text>
</comment>
<comment type="catalytic activity">
    <reaction evidence="1">
        <text>O-phospho-L-threonyl-[protein] + H2O = L-threonyl-[protein] + phosphate</text>
        <dbReference type="Rhea" id="RHEA:47004"/>
        <dbReference type="Rhea" id="RHEA-COMP:11060"/>
        <dbReference type="Rhea" id="RHEA-COMP:11605"/>
        <dbReference type="ChEBI" id="CHEBI:15377"/>
        <dbReference type="ChEBI" id="CHEBI:30013"/>
        <dbReference type="ChEBI" id="CHEBI:43474"/>
        <dbReference type="ChEBI" id="CHEBI:61977"/>
        <dbReference type="EC" id="3.1.3.16"/>
    </reaction>
</comment>
<dbReference type="Proteomes" id="UP000277300">
    <property type="component" value="Unassembled WGS sequence"/>
</dbReference>
<keyword evidence="3" id="KW-0472">Membrane</keyword>
<feature type="region of interest" description="Disordered" evidence="2">
    <location>
        <begin position="309"/>
        <end position="358"/>
    </location>
</feature>
<dbReference type="OrthoDB" id="60843at2759"/>
<dbReference type="PANTHER" id="PTHR12320">
    <property type="entry name" value="PROTEIN PHOSPHATASE 2C"/>
    <property type="match status" value="1"/>
</dbReference>
<evidence type="ECO:0000313" key="6">
    <source>
        <dbReference type="EMBL" id="RLN56470.1"/>
    </source>
</evidence>
<evidence type="ECO:0000259" key="4">
    <source>
        <dbReference type="PROSITE" id="PS51746"/>
    </source>
</evidence>
<comment type="cofactor">
    <cofactor evidence="1">
        <name>Mg(2+)</name>
        <dbReference type="ChEBI" id="CHEBI:18420"/>
    </cofactor>
</comment>
<feature type="region of interest" description="Disordered" evidence="2">
    <location>
        <begin position="1"/>
        <end position="32"/>
    </location>
</feature>
<dbReference type="InterPro" id="IPR036457">
    <property type="entry name" value="PPM-type-like_dom_sf"/>
</dbReference>
<evidence type="ECO:0000256" key="1">
    <source>
        <dbReference type="RuleBase" id="RU366020"/>
    </source>
</evidence>
<dbReference type="EMBL" id="MBDO02000365">
    <property type="protein sequence ID" value="RLN56470.1"/>
    <property type="molecule type" value="Genomic_DNA"/>
</dbReference>
<evidence type="ECO:0000256" key="3">
    <source>
        <dbReference type="SAM" id="Phobius"/>
    </source>
</evidence>
<dbReference type="Gene3D" id="3.60.40.10">
    <property type="entry name" value="PPM-type phosphatase domain"/>
    <property type="match status" value="1"/>
</dbReference>
<evidence type="ECO:0000313" key="7">
    <source>
        <dbReference type="Proteomes" id="UP000277300"/>
    </source>
</evidence>
<dbReference type="PROSITE" id="PS51746">
    <property type="entry name" value="PPM_2"/>
    <property type="match status" value="1"/>
</dbReference>
<evidence type="ECO:0000256" key="2">
    <source>
        <dbReference type="SAM" id="MobiDB-lite"/>
    </source>
</evidence>
<dbReference type="GO" id="GO:0004722">
    <property type="term" value="F:protein serine/threonine phosphatase activity"/>
    <property type="evidence" value="ECO:0007669"/>
    <property type="project" value="UniProtKB-EC"/>
</dbReference>
<feature type="domain" description="PPM-type phosphatase" evidence="4">
    <location>
        <begin position="52"/>
        <end position="305"/>
    </location>
</feature>
<keyword evidence="3" id="KW-0812">Transmembrane</keyword>
<proteinExistence type="inferred from homology"/>
<keyword evidence="1" id="KW-0378">Hydrolase</keyword>
<dbReference type="SMART" id="SM00331">
    <property type="entry name" value="PP2C_SIG"/>
    <property type="match status" value="1"/>
</dbReference>
<reference evidence="7 8" key="1">
    <citation type="submission" date="2018-07" db="EMBL/GenBank/DDBJ databases">
        <title>Genome sequencing of oomycete isolates from Chile give support for New Zealand origin for Phytophthora kernoviae and make available the first Nothophytophthora sp. genome.</title>
        <authorList>
            <person name="Studholme D.J."/>
            <person name="Sanfuentes E."/>
            <person name="Panda P."/>
            <person name="Hill R."/>
            <person name="Sambles C."/>
            <person name="Grant M."/>
            <person name="Williams N.M."/>
            <person name="Mcdougal R.L."/>
        </authorList>
    </citation>
    <scope>NUCLEOTIDE SEQUENCE [LARGE SCALE GENOMIC DNA]</scope>
    <source>
        <strain evidence="6">Chile6</strain>
        <strain evidence="5">Chile7</strain>
    </source>
</reference>
<keyword evidence="3" id="KW-1133">Transmembrane helix</keyword>
<gene>
    <name evidence="5" type="ORF">BBJ29_006191</name>
    <name evidence="6" type="ORF">BBP00_00007993</name>
</gene>
<comment type="catalytic activity">
    <reaction evidence="1">
        <text>O-phospho-L-seryl-[protein] + H2O = L-seryl-[protein] + phosphate</text>
        <dbReference type="Rhea" id="RHEA:20629"/>
        <dbReference type="Rhea" id="RHEA-COMP:9863"/>
        <dbReference type="Rhea" id="RHEA-COMP:11604"/>
        <dbReference type="ChEBI" id="CHEBI:15377"/>
        <dbReference type="ChEBI" id="CHEBI:29999"/>
        <dbReference type="ChEBI" id="CHEBI:43474"/>
        <dbReference type="ChEBI" id="CHEBI:83421"/>
        <dbReference type="EC" id="3.1.3.16"/>
    </reaction>
</comment>
<dbReference type="PANTHER" id="PTHR12320:SF1">
    <property type="entry name" value="PROTEIN PHOSPHATASE PTC7 HOMOLOG"/>
    <property type="match status" value="1"/>
</dbReference>
<dbReference type="Proteomes" id="UP000284657">
    <property type="component" value="Unassembled WGS sequence"/>
</dbReference>